<reference evidence="2" key="1">
    <citation type="journal article" date="2019" name="Int. J. Syst. Evol. Microbiol.">
        <title>The Global Catalogue of Microorganisms (GCM) 10K type strain sequencing project: providing services to taxonomists for standard genome sequencing and annotation.</title>
        <authorList>
            <consortium name="The Broad Institute Genomics Platform"/>
            <consortium name="The Broad Institute Genome Sequencing Center for Infectious Disease"/>
            <person name="Wu L."/>
            <person name="Ma J."/>
        </authorList>
    </citation>
    <scope>NUCLEOTIDE SEQUENCE [LARGE SCALE GENOMIC DNA]</scope>
    <source>
        <strain evidence="2">CGMCC 1.16305</strain>
    </source>
</reference>
<keyword evidence="2" id="KW-1185">Reference proteome</keyword>
<protein>
    <recommendedName>
        <fullName evidence="3">PPM-type phosphatase domain-containing protein</fullName>
    </recommendedName>
</protein>
<dbReference type="SUPFAM" id="SSF81606">
    <property type="entry name" value="PP2C-like"/>
    <property type="match status" value="1"/>
</dbReference>
<comment type="caution">
    <text evidence="1">The sequence shown here is derived from an EMBL/GenBank/DDBJ whole genome shotgun (WGS) entry which is preliminary data.</text>
</comment>
<dbReference type="Proteomes" id="UP001596505">
    <property type="component" value="Unassembled WGS sequence"/>
</dbReference>
<organism evidence="1 2">
    <name type="scientific">Scopulibacillus cellulosilyticus</name>
    <dbReference type="NCBI Taxonomy" id="2665665"/>
    <lineage>
        <taxon>Bacteria</taxon>
        <taxon>Bacillati</taxon>
        <taxon>Bacillota</taxon>
        <taxon>Bacilli</taxon>
        <taxon>Bacillales</taxon>
        <taxon>Sporolactobacillaceae</taxon>
        <taxon>Scopulibacillus</taxon>
    </lineage>
</organism>
<dbReference type="Gene3D" id="3.60.40.10">
    <property type="entry name" value="PPM-type phosphatase domain"/>
    <property type="match status" value="1"/>
</dbReference>
<dbReference type="EMBL" id="JBHTCO010000010">
    <property type="protein sequence ID" value="MFC7393144.1"/>
    <property type="molecule type" value="Genomic_DNA"/>
</dbReference>
<dbReference type="InterPro" id="IPR036457">
    <property type="entry name" value="PPM-type-like_dom_sf"/>
</dbReference>
<name>A0ABW2PVH5_9BACL</name>
<evidence type="ECO:0000313" key="1">
    <source>
        <dbReference type="EMBL" id="MFC7393144.1"/>
    </source>
</evidence>
<evidence type="ECO:0008006" key="3">
    <source>
        <dbReference type="Google" id="ProtNLM"/>
    </source>
</evidence>
<proteinExistence type="predicted"/>
<sequence length="266" mass="31107">MFSFLCDQRSETPIKRLYEDPFSCLYGYARSNETQQHNDVGQDYLIFKIDERSCSFVLCDGVSLSFCGDIAAKFLSHKLMDWLKRFQLKDLQQKDMMKQRLETYLNEIVDEATDLVEKQPLPRSMPVLLRDVLEEKRKQGSEAMFVCGRVDMISPMTNEANIFLAWCGDSRIRLWEKEEEITSILRHDLNDKQRWSTKRGLVNGDVQTFVSSDVDRLIDRLAVYSDGFHIIDQFKEIPSIEFLPYYMSKSLDSPASDDISYLDLLW</sequence>
<dbReference type="RefSeq" id="WP_380965596.1">
    <property type="nucleotide sequence ID" value="NZ_JBHTCO010000010.1"/>
</dbReference>
<evidence type="ECO:0000313" key="2">
    <source>
        <dbReference type="Proteomes" id="UP001596505"/>
    </source>
</evidence>
<accession>A0ABW2PVH5</accession>
<gene>
    <name evidence="1" type="ORF">ACFQRG_09220</name>
</gene>